<comment type="caution">
    <text evidence="1">The sequence shown here is derived from an EMBL/GenBank/DDBJ whole genome shotgun (WGS) entry which is preliminary data.</text>
</comment>
<evidence type="ECO:0000313" key="2">
    <source>
        <dbReference type="Proteomes" id="UP000787625"/>
    </source>
</evidence>
<reference evidence="1" key="2">
    <citation type="submission" date="2021-04" db="EMBL/GenBank/DDBJ databases">
        <authorList>
            <person name="Gilroy R."/>
        </authorList>
    </citation>
    <scope>NUCLEOTIDE SEQUENCE</scope>
    <source>
        <strain evidence="1">MalCec1-1739</strain>
    </source>
</reference>
<organism evidence="1 2">
    <name type="scientific">Candidatus Avibacteroides avistercoris</name>
    <dbReference type="NCBI Taxonomy" id="2840690"/>
    <lineage>
        <taxon>Bacteria</taxon>
        <taxon>Pseudomonadati</taxon>
        <taxon>Bacteroidota</taxon>
        <taxon>Bacteroidia</taxon>
        <taxon>Bacteroidales</taxon>
        <taxon>Bacteroidaceae</taxon>
        <taxon>Bacteroidaceae incertae sedis</taxon>
        <taxon>Candidatus Avibacteroides</taxon>
    </lineage>
</organism>
<reference evidence="1" key="1">
    <citation type="journal article" date="2021" name="PeerJ">
        <title>Extensive microbial diversity within the chicken gut microbiome revealed by metagenomics and culture.</title>
        <authorList>
            <person name="Gilroy R."/>
            <person name="Ravi A."/>
            <person name="Getino M."/>
            <person name="Pursley I."/>
            <person name="Horton D.L."/>
            <person name="Alikhan N.F."/>
            <person name="Baker D."/>
            <person name="Gharbi K."/>
            <person name="Hall N."/>
            <person name="Watson M."/>
            <person name="Adriaenssens E.M."/>
            <person name="Foster-Nyarko E."/>
            <person name="Jarju S."/>
            <person name="Secka A."/>
            <person name="Antonio M."/>
            <person name="Oren A."/>
            <person name="Chaudhuri R.R."/>
            <person name="La Ragione R."/>
            <person name="Hildebrand F."/>
            <person name="Pallen M.J."/>
        </authorList>
    </citation>
    <scope>NUCLEOTIDE SEQUENCE</scope>
    <source>
        <strain evidence="1">MalCec1-1739</strain>
    </source>
</reference>
<dbReference type="EMBL" id="DWUP01000159">
    <property type="protein sequence ID" value="HJD53412.1"/>
    <property type="molecule type" value="Genomic_DNA"/>
</dbReference>
<accession>A0A9D2UJ61</accession>
<dbReference type="AlphaFoldDB" id="A0A9D2UJ61"/>
<gene>
    <name evidence="1" type="ORF">IAA93_06785</name>
</gene>
<sequence length="208" mass="23705">MGLFSKLKKKKEADEEPVKKGVEDFMNFVRIYLQATIAANLGITNIKLMPDLAMFKRTLKIPTANNKLGVAERARARKIMQAEYGIGDIFFTELDASIKKGCKSQAAIQGYSLKIQDYLGNLLTLVTSLLKWKMQVPSFMKGTLRRMVAESINKIMTKPDWKKPEVAAASFNLRKQVASLGFSEEWMTEFMFNIIILAKKEKRKKEEI</sequence>
<name>A0A9D2UJ61_9BACT</name>
<dbReference type="Proteomes" id="UP000787625">
    <property type="component" value="Unassembled WGS sequence"/>
</dbReference>
<evidence type="ECO:0000313" key="1">
    <source>
        <dbReference type="EMBL" id="HJD53412.1"/>
    </source>
</evidence>
<protein>
    <submittedName>
        <fullName evidence="1">Uncharacterized protein</fullName>
    </submittedName>
</protein>
<proteinExistence type="predicted"/>